<feature type="region of interest" description="Disordered" evidence="1">
    <location>
        <begin position="88"/>
        <end position="155"/>
    </location>
</feature>
<sequence>PSLCENICAAPSHPAASGRPAQANCDPRTSTHRHRLRWSDGGCQAHAFSGYSPNDSSYKARLPPLPRFRPRHRCPRLRLCQEGFRCATPARRSPAPRTSRTSRASSPSPSRSPSSASSRSSTRCSTTCAASSSSTRTAEPDPGRPRGARASRCSSRTSRRSQCCRSRRCARRWSSSAWGSACAWAGYALTPRPRRMRRRAREGLKERQRASTGLTRRPIPRRQRDNPRWMHLHGAVPVFIYLGPRRHFHLGLHINVLPHPRVPEPNYSRPAARCAGNPSSIWRVRCTVAGLCLAALME</sequence>
<dbReference type="EMBL" id="JARJCN010000025">
    <property type="protein sequence ID" value="KAJ7088774.1"/>
    <property type="molecule type" value="Genomic_DNA"/>
</dbReference>
<evidence type="ECO:0000313" key="3">
    <source>
        <dbReference type="Proteomes" id="UP001222325"/>
    </source>
</evidence>
<dbReference type="Proteomes" id="UP001222325">
    <property type="component" value="Unassembled WGS sequence"/>
</dbReference>
<gene>
    <name evidence="2" type="ORF">B0H15DRAFT_286116</name>
</gene>
<comment type="caution">
    <text evidence="2">The sequence shown here is derived from an EMBL/GenBank/DDBJ whole genome shotgun (WGS) entry which is preliminary data.</text>
</comment>
<organism evidence="2 3">
    <name type="scientific">Mycena belliarum</name>
    <dbReference type="NCBI Taxonomy" id="1033014"/>
    <lineage>
        <taxon>Eukaryota</taxon>
        <taxon>Fungi</taxon>
        <taxon>Dikarya</taxon>
        <taxon>Basidiomycota</taxon>
        <taxon>Agaricomycotina</taxon>
        <taxon>Agaricomycetes</taxon>
        <taxon>Agaricomycetidae</taxon>
        <taxon>Agaricales</taxon>
        <taxon>Marasmiineae</taxon>
        <taxon>Mycenaceae</taxon>
        <taxon>Mycena</taxon>
    </lineage>
</organism>
<accession>A0AAD6U8P1</accession>
<feature type="compositionally biased region" description="Low complexity" evidence="1">
    <location>
        <begin position="88"/>
        <end position="137"/>
    </location>
</feature>
<feature type="non-terminal residue" evidence="2">
    <location>
        <position position="298"/>
    </location>
</feature>
<name>A0AAD6U8P1_9AGAR</name>
<dbReference type="AlphaFoldDB" id="A0AAD6U8P1"/>
<keyword evidence="3" id="KW-1185">Reference proteome</keyword>
<reference evidence="2" key="1">
    <citation type="submission" date="2023-03" db="EMBL/GenBank/DDBJ databases">
        <title>Massive genome expansion in bonnet fungi (Mycena s.s.) driven by repeated elements and novel gene families across ecological guilds.</title>
        <authorList>
            <consortium name="Lawrence Berkeley National Laboratory"/>
            <person name="Harder C.B."/>
            <person name="Miyauchi S."/>
            <person name="Viragh M."/>
            <person name="Kuo A."/>
            <person name="Thoen E."/>
            <person name="Andreopoulos B."/>
            <person name="Lu D."/>
            <person name="Skrede I."/>
            <person name="Drula E."/>
            <person name="Henrissat B."/>
            <person name="Morin E."/>
            <person name="Kohler A."/>
            <person name="Barry K."/>
            <person name="LaButti K."/>
            <person name="Morin E."/>
            <person name="Salamov A."/>
            <person name="Lipzen A."/>
            <person name="Mereny Z."/>
            <person name="Hegedus B."/>
            <person name="Baldrian P."/>
            <person name="Stursova M."/>
            <person name="Weitz H."/>
            <person name="Taylor A."/>
            <person name="Grigoriev I.V."/>
            <person name="Nagy L.G."/>
            <person name="Martin F."/>
            <person name="Kauserud H."/>
        </authorList>
    </citation>
    <scope>NUCLEOTIDE SEQUENCE</scope>
    <source>
        <strain evidence="2">CBHHK173m</strain>
    </source>
</reference>
<feature type="non-terminal residue" evidence="2">
    <location>
        <position position="1"/>
    </location>
</feature>
<feature type="region of interest" description="Disordered" evidence="1">
    <location>
        <begin position="198"/>
        <end position="226"/>
    </location>
</feature>
<proteinExistence type="predicted"/>
<evidence type="ECO:0000313" key="2">
    <source>
        <dbReference type="EMBL" id="KAJ7088774.1"/>
    </source>
</evidence>
<evidence type="ECO:0000256" key="1">
    <source>
        <dbReference type="SAM" id="MobiDB-lite"/>
    </source>
</evidence>
<protein>
    <submittedName>
        <fullName evidence="2">Uncharacterized protein</fullName>
    </submittedName>
</protein>